<dbReference type="Gene3D" id="1.20.1250.20">
    <property type="entry name" value="MFS general substrate transporter like domains"/>
    <property type="match status" value="1"/>
</dbReference>
<dbReference type="PANTHER" id="PTHR11360:SF308">
    <property type="entry name" value="BLL3089 PROTEIN"/>
    <property type="match status" value="1"/>
</dbReference>
<evidence type="ECO:0000256" key="4">
    <source>
        <dbReference type="SAM" id="Phobius"/>
    </source>
</evidence>
<keyword evidence="1 4" id="KW-0812">Transmembrane</keyword>
<feature type="transmembrane region" description="Helical" evidence="4">
    <location>
        <begin position="77"/>
        <end position="98"/>
    </location>
</feature>
<evidence type="ECO:0000313" key="7">
    <source>
        <dbReference type="Proteomes" id="UP000621856"/>
    </source>
</evidence>
<feature type="transmembrane region" description="Helical" evidence="4">
    <location>
        <begin position="170"/>
        <end position="189"/>
    </location>
</feature>
<feature type="transmembrane region" description="Helical" evidence="4">
    <location>
        <begin position="378"/>
        <end position="398"/>
    </location>
</feature>
<dbReference type="PROSITE" id="PS50850">
    <property type="entry name" value="MFS"/>
    <property type="match status" value="1"/>
</dbReference>
<feature type="transmembrane region" description="Helical" evidence="4">
    <location>
        <begin position="284"/>
        <end position="303"/>
    </location>
</feature>
<dbReference type="GO" id="GO:0022857">
    <property type="term" value="F:transmembrane transporter activity"/>
    <property type="evidence" value="ECO:0007669"/>
    <property type="project" value="InterPro"/>
</dbReference>
<feature type="transmembrane region" description="Helical" evidence="4">
    <location>
        <begin position="224"/>
        <end position="243"/>
    </location>
</feature>
<keyword evidence="3 4" id="KW-0472">Membrane</keyword>
<dbReference type="InterPro" id="IPR050327">
    <property type="entry name" value="Proton-linked_MCT"/>
</dbReference>
<dbReference type="InterPro" id="IPR011701">
    <property type="entry name" value="MFS"/>
</dbReference>
<dbReference type="SUPFAM" id="SSF103473">
    <property type="entry name" value="MFS general substrate transporter"/>
    <property type="match status" value="1"/>
</dbReference>
<dbReference type="InterPro" id="IPR020846">
    <property type="entry name" value="MFS_dom"/>
</dbReference>
<evidence type="ECO:0000256" key="3">
    <source>
        <dbReference type="ARBA" id="ARBA00023136"/>
    </source>
</evidence>
<evidence type="ECO:0000256" key="2">
    <source>
        <dbReference type="ARBA" id="ARBA00022989"/>
    </source>
</evidence>
<dbReference type="PANTHER" id="PTHR11360">
    <property type="entry name" value="MONOCARBOXYLATE TRANSPORTER"/>
    <property type="match status" value="1"/>
</dbReference>
<feature type="transmembrane region" description="Helical" evidence="4">
    <location>
        <begin position="351"/>
        <end position="372"/>
    </location>
</feature>
<dbReference type="Pfam" id="PF07690">
    <property type="entry name" value="MFS_1"/>
    <property type="match status" value="2"/>
</dbReference>
<evidence type="ECO:0000313" key="6">
    <source>
        <dbReference type="EMBL" id="GGH99822.1"/>
    </source>
</evidence>
<evidence type="ECO:0000256" key="1">
    <source>
        <dbReference type="ARBA" id="ARBA00022692"/>
    </source>
</evidence>
<feature type="transmembrane region" description="Helical" evidence="4">
    <location>
        <begin position="51"/>
        <end position="68"/>
    </location>
</feature>
<protein>
    <submittedName>
        <fullName evidence="6">MFS transporter</fullName>
    </submittedName>
</protein>
<organism evidence="6 7">
    <name type="scientific">Aquisalinus luteolus</name>
    <dbReference type="NCBI Taxonomy" id="1566827"/>
    <lineage>
        <taxon>Bacteria</taxon>
        <taxon>Pseudomonadati</taxon>
        <taxon>Pseudomonadota</taxon>
        <taxon>Alphaproteobacteria</taxon>
        <taxon>Parvularculales</taxon>
        <taxon>Parvularculaceae</taxon>
        <taxon>Aquisalinus</taxon>
    </lineage>
</organism>
<comment type="caution">
    <text evidence="6">The sequence shown here is derived from an EMBL/GenBank/DDBJ whole genome shotgun (WGS) entry which is preliminary data.</text>
</comment>
<keyword evidence="2 4" id="KW-1133">Transmembrane helix</keyword>
<feature type="transmembrane region" description="Helical" evidence="4">
    <location>
        <begin position="12"/>
        <end position="45"/>
    </location>
</feature>
<dbReference type="EMBL" id="BMGZ01000002">
    <property type="protein sequence ID" value="GGH99822.1"/>
    <property type="molecule type" value="Genomic_DNA"/>
</dbReference>
<dbReference type="InterPro" id="IPR036259">
    <property type="entry name" value="MFS_trans_sf"/>
</dbReference>
<feature type="transmembrane region" description="Helical" evidence="4">
    <location>
        <begin position="255"/>
        <end position="277"/>
    </location>
</feature>
<evidence type="ECO:0000259" key="5">
    <source>
        <dbReference type="PROSITE" id="PS50850"/>
    </source>
</evidence>
<proteinExistence type="predicted"/>
<feature type="transmembrane region" description="Helical" evidence="4">
    <location>
        <begin position="104"/>
        <end position="127"/>
    </location>
</feature>
<feature type="domain" description="Major facilitator superfamily (MFS) profile" evidence="5">
    <location>
        <begin position="1"/>
        <end position="407"/>
    </location>
</feature>
<dbReference type="AlphaFoldDB" id="A0A8J3A991"/>
<reference evidence="6" key="1">
    <citation type="journal article" date="2014" name="Int. J. Syst. Evol. Microbiol.">
        <title>Complete genome sequence of Corynebacterium casei LMG S-19264T (=DSM 44701T), isolated from a smear-ripened cheese.</title>
        <authorList>
            <consortium name="US DOE Joint Genome Institute (JGI-PGF)"/>
            <person name="Walter F."/>
            <person name="Albersmeier A."/>
            <person name="Kalinowski J."/>
            <person name="Ruckert C."/>
        </authorList>
    </citation>
    <scope>NUCLEOTIDE SEQUENCE</scope>
    <source>
        <strain evidence="6">CGMCC 1.14984</strain>
    </source>
</reference>
<dbReference type="Proteomes" id="UP000621856">
    <property type="component" value="Unassembled WGS sequence"/>
</dbReference>
<reference evidence="6" key="2">
    <citation type="submission" date="2020-09" db="EMBL/GenBank/DDBJ databases">
        <authorList>
            <person name="Sun Q."/>
            <person name="Zhou Y."/>
        </authorList>
    </citation>
    <scope>NUCLEOTIDE SEQUENCE</scope>
    <source>
        <strain evidence="6">CGMCC 1.14984</strain>
    </source>
</reference>
<name>A0A8J3A991_9PROT</name>
<feature type="transmembrane region" description="Helical" evidence="4">
    <location>
        <begin position="139"/>
        <end position="164"/>
    </location>
</feature>
<accession>A0A8J3A991</accession>
<gene>
    <name evidence="6" type="ORF">GCM10011355_26690</name>
</gene>
<sequence length="417" mass="43860">MGMFELLRREPRFIAFGFMYTFGSSAGQTFFISVFVPSIATAMALNDAEFSFIYAGATIASALVLPLLGKFIDRTDLFHYGAIVGVGLTLACFFTALATGPLMLIAGIFLLRLFGQGLMSHTAITAAARWFGRDRGKALALTSLGHAMGEGLLPVTAVALIALVGWRFSFMASGILLGLLAAGTALYWIRAQADFRRPFQKDGAKAASGDAPGILSIPWFWANLPLYIASPMILTALIFHQGAIAEDLGKTLELFAASFVIFAAVRVPGSLVGGPLIDRFSARFLMPIHLVPAIAGILVLIFWHSTLAVLIYMALAGFTNGLGGTIRQAVIAELVPAETLGAARSLTSSMMVLSTAAGPAIYGVLLTGLGFLPQTGAVGLLWISALYFAGSSLVGAAANRFLPAGIADEEEAPLTPS</sequence>